<dbReference type="AlphaFoldDB" id="A0A560EN13"/>
<reference evidence="1 2" key="1">
    <citation type="submission" date="2019-06" db="EMBL/GenBank/DDBJ databases">
        <title>Genomic Encyclopedia of Type Strains, Phase IV (KMG-V): Genome sequencing to study the core and pangenomes of soil and plant-associated prokaryotes.</title>
        <authorList>
            <person name="Whitman W."/>
        </authorList>
    </citation>
    <scope>NUCLEOTIDE SEQUENCE [LARGE SCALE GENOMIC DNA]</scope>
    <source>
        <strain evidence="1 2">BR 11880</strain>
    </source>
</reference>
<dbReference type="EMBL" id="VITN01000032">
    <property type="protein sequence ID" value="TWB10771.1"/>
    <property type="molecule type" value="Genomic_DNA"/>
</dbReference>
<evidence type="ECO:0000313" key="2">
    <source>
        <dbReference type="Proteomes" id="UP000319859"/>
    </source>
</evidence>
<name>A0A560EN13_9PROT</name>
<accession>A0A560EN13</accession>
<dbReference type="OrthoDB" id="7376480at2"/>
<protein>
    <submittedName>
        <fullName evidence="1">Uncharacterized protein</fullName>
    </submittedName>
</protein>
<evidence type="ECO:0000313" key="1">
    <source>
        <dbReference type="EMBL" id="TWB10771.1"/>
    </source>
</evidence>
<gene>
    <name evidence="1" type="ORF">FBZ89_13240</name>
</gene>
<sequence length="244" mass="25960">MKKGLLAAGAICAVAIAGFVIWGMRGGGASGPLNPASGNKVSPVADAPKWQVIGGLEAGVRNVFIQISPSAAKDRSAYDEALAAVCSGESGCLVAFFLPGDKVPPNEPMAKFMSEGGWRNYHPVAYWFNNAFTDWDCERAGDKGAPLNAMCGAFVEDAYSAILSVSSRTKLARFCGWGDKGEVASVKAYISKMKDPARREQFSSKFDKNLSETYGGEASNCVALRSDVEARSEDALKFLAEHQI</sequence>
<organism evidence="1 2">
    <name type="scientific">Nitrospirillum amazonense</name>
    <dbReference type="NCBI Taxonomy" id="28077"/>
    <lineage>
        <taxon>Bacteria</taxon>
        <taxon>Pseudomonadati</taxon>
        <taxon>Pseudomonadota</taxon>
        <taxon>Alphaproteobacteria</taxon>
        <taxon>Rhodospirillales</taxon>
        <taxon>Azospirillaceae</taxon>
        <taxon>Nitrospirillum</taxon>
    </lineage>
</organism>
<dbReference type="RefSeq" id="WP_145754216.1">
    <property type="nucleotide sequence ID" value="NZ_VITN01000032.1"/>
</dbReference>
<comment type="caution">
    <text evidence="1">The sequence shown here is derived from an EMBL/GenBank/DDBJ whole genome shotgun (WGS) entry which is preliminary data.</text>
</comment>
<dbReference type="Proteomes" id="UP000319859">
    <property type="component" value="Unassembled WGS sequence"/>
</dbReference>
<proteinExistence type="predicted"/>